<name>S5DSB3_9ACTN</name>
<comment type="similarity">
    <text evidence="3">Belongs to the UPRTase family.</text>
</comment>
<dbReference type="AlphaFoldDB" id="S5DSB3"/>
<evidence type="ECO:0000256" key="6">
    <source>
        <dbReference type="ARBA" id="ARBA00022676"/>
    </source>
</evidence>
<evidence type="ECO:0000256" key="3">
    <source>
        <dbReference type="ARBA" id="ARBA00009516"/>
    </source>
</evidence>
<keyword evidence="8" id="KW-0547">Nucleotide-binding</keyword>
<protein>
    <recommendedName>
        <fullName evidence="4 10">Uracil phosphoribosyltransferase</fullName>
        <ecNumber evidence="4 10">2.4.2.9</ecNumber>
    </recommendedName>
</protein>
<dbReference type="FunFam" id="3.40.50.2020:FF:000023">
    <property type="entry name" value="Probable uracil phosphoribosyltransferase"/>
    <property type="match status" value="1"/>
</dbReference>
<reference evidence="12" key="1">
    <citation type="journal article" date="2013" name="Sci. Rep.">
        <title>Metagenomics uncovers a new group of low GC and ultra-small marine Actinobacteria.</title>
        <authorList>
            <person name="Ghai R."/>
            <person name="Mizuno C.M."/>
            <person name="Picazo A."/>
            <person name="Camacho A."/>
            <person name="Rodriguez-Valera F."/>
        </authorList>
    </citation>
    <scope>NUCLEOTIDE SEQUENCE</scope>
</reference>
<evidence type="ECO:0000256" key="4">
    <source>
        <dbReference type="ARBA" id="ARBA00011894"/>
    </source>
</evidence>
<proteinExistence type="inferred from homology"/>
<evidence type="ECO:0000259" key="11">
    <source>
        <dbReference type="Pfam" id="PF14681"/>
    </source>
</evidence>
<comment type="pathway">
    <text evidence="2">Pyrimidine metabolism; UMP biosynthesis via salvage pathway; UMP from uracil: step 1/1.</text>
</comment>
<keyword evidence="7 12" id="KW-0808">Transferase</keyword>
<dbReference type="GO" id="GO:0006223">
    <property type="term" value="P:uracil salvage"/>
    <property type="evidence" value="ECO:0007669"/>
    <property type="project" value="InterPro"/>
</dbReference>
<dbReference type="Pfam" id="PF14681">
    <property type="entry name" value="UPRTase"/>
    <property type="match status" value="1"/>
</dbReference>
<organism evidence="12">
    <name type="scientific">Candidatus Actinomarina minuta</name>
    <dbReference type="NCBI Taxonomy" id="1389454"/>
    <lineage>
        <taxon>Bacteria</taxon>
        <taxon>Bacillati</taxon>
        <taxon>Actinomycetota</taxon>
        <taxon>Actinomycetes</taxon>
        <taxon>Candidatus Actinomarinidae</taxon>
        <taxon>Candidatus Actinomarinales</taxon>
        <taxon>Candidatus Actinomarineae</taxon>
        <taxon>Candidatus Actinomarinaceae</taxon>
        <taxon>Candidatus Actinomarina</taxon>
    </lineage>
</organism>
<evidence type="ECO:0000256" key="10">
    <source>
        <dbReference type="NCBIfam" id="TIGR01091"/>
    </source>
</evidence>
<dbReference type="GO" id="GO:0004845">
    <property type="term" value="F:uracil phosphoribosyltransferase activity"/>
    <property type="evidence" value="ECO:0007669"/>
    <property type="project" value="UniProtKB-UniRule"/>
</dbReference>
<accession>S5DSB3</accession>
<dbReference type="CDD" id="cd06223">
    <property type="entry name" value="PRTases_typeI"/>
    <property type="match status" value="1"/>
</dbReference>
<sequence>MQIIEISHPLKDHYLTIIRDKETNFENFREYSSKLSYLLFIEGTKNISTKNKTIETPLTKTKGFEIENENVAIAVLRAGLGLVDGVKNLLPDTSFGYIGVQRNEETATPEYYYENLPNLENKNVFILEPMLATGGSLSFAIDKVKEHSPKSIIALTVISSPEGITRLEKEHDDITLVTANIDEKLNENWYIVPGLGDMGDRLFGTT</sequence>
<dbReference type="InterPro" id="IPR029057">
    <property type="entry name" value="PRTase-like"/>
</dbReference>
<dbReference type="GO" id="GO:0005525">
    <property type="term" value="F:GTP binding"/>
    <property type="evidence" value="ECO:0007669"/>
    <property type="project" value="UniProtKB-KW"/>
</dbReference>
<keyword evidence="5" id="KW-0021">Allosteric enzyme</keyword>
<dbReference type="InterPro" id="IPR005765">
    <property type="entry name" value="UPRT"/>
</dbReference>
<evidence type="ECO:0000256" key="2">
    <source>
        <dbReference type="ARBA" id="ARBA00005180"/>
    </source>
</evidence>
<keyword evidence="6 12" id="KW-0328">Glycosyltransferase</keyword>
<dbReference type="NCBIfam" id="NF001097">
    <property type="entry name" value="PRK00129.1"/>
    <property type="match status" value="1"/>
</dbReference>
<evidence type="ECO:0000256" key="5">
    <source>
        <dbReference type="ARBA" id="ARBA00022533"/>
    </source>
</evidence>
<keyword evidence="9" id="KW-0342">GTP-binding</keyword>
<feature type="domain" description="Phosphoribosyltransferase" evidence="11">
    <location>
        <begin position="7"/>
        <end position="205"/>
    </location>
</feature>
<dbReference type="EMBL" id="KC811144">
    <property type="protein sequence ID" value="AGQ19855.1"/>
    <property type="molecule type" value="Genomic_DNA"/>
</dbReference>
<evidence type="ECO:0000256" key="1">
    <source>
        <dbReference type="ARBA" id="ARBA00001946"/>
    </source>
</evidence>
<evidence type="ECO:0000256" key="8">
    <source>
        <dbReference type="ARBA" id="ARBA00022741"/>
    </source>
</evidence>
<dbReference type="SUPFAM" id="SSF53271">
    <property type="entry name" value="PRTase-like"/>
    <property type="match status" value="1"/>
</dbReference>
<dbReference type="NCBIfam" id="TIGR01091">
    <property type="entry name" value="upp"/>
    <property type="match status" value="1"/>
</dbReference>
<dbReference type="EC" id="2.4.2.9" evidence="4 10"/>
<dbReference type="InterPro" id="IPR000836">
    <property type="entry name" value="PRTase_dom"/>
</dbReference>
<evidence type="ECO:0000256" key="9">
    <source>
        <dbReference type="ARBA" id="ARBA00023134"/>
    </source>
</evidence>
<dbReference type="GO" id="GO:0044206">
    <property type="term" value="P:UMP salvage"/>
    <property type="evidence" value="ECO:0007669"/>
    <property type="project" value="UniProtKB-UniPathway"/>
</dbReference>
<evidence type="ECO:0000256" key="7">
    <source>
        <dbReference type="ARBA" id="ARBA00022679"/>
    </source>
</evidence>
<evidence type="ECO:0000313" key="12">
    <source>
        <dbReference type="EMBL" id="AGQ19855.1"/>
    </source>
</evidence>
<dbReference type="UniPathway" id="UPA00574">
    <property type="reaction ID" value="UER00636"/>
</dbReference>
<comment type="cofactor">
    <cofactor evidence="1">
        <name>Mg(2+)</name>
        <dbReference type="ChEBI" id="CHEBI:18420"/>
    </cofactor>
</comment>
<dbReference type="Gene3D" id="3.40.50.2020">
    <property type="match status" value="1"/>
</dbReference>